<dbReference type="GO" id="GO:0016020">
    <property type="term" value="C:membrane"/>
    <property type="evidence" value="ECO:0007669"/>
    <property type="project" value="UniProtKB-SubCell"/>
</dbReference>
<feature type="transmembrane region" description="Helical" evidence="5">
    <location>
        <begin position="224"/>
        <end position="243"/>
    </location>
</feature>
<accession>A0A6J7J9V8</accession>
<dbReference type="InterPro" id="IPR001958">
    <property type="entry name" value="Tet-R_TetA/multi-R_MdtG-like"/>
</dbReference>
<gene>
    <name evidence="6" type="ORF">UFOPK3564_02885</name>
</gene>
<keyword evidence="3 5" id="KW-1133">Transmembrane helix</keyword>
<evidence type="ECO:0000256" key="1">
    <source>
        <dbReference type="ARBA" id="ARBA00004141"/>
    </source>
</evidence>
<dbReference type="Gene3D" id="1.20.1250.20">
    <property type="entry name" value="MFS general substrate transporter like domains"/>
    <property type="match status" value="2"/>
</dbReference>
<dbReference type="PANTHER" id="PTHR23542:SF1">
    <property type="entry name" value="MAJOR FACILITATOR SUPERFAMILY (MFS) PROFILE DOMAIN-CONTAINING PROTEIN"/>
    <property type="match status" value="1"/>
</dbReference>
<comment type="subcellular location">
    <subcellularLocation>
        <location evidence="1">Membrane</location>
        <topology evidence="1">Multi-pass membrane protein</topology>
    </subcellularLocation>
</comment>
<feature type="transmembrane region" description="Helical" evidence="5">
    <location>
        <begin position="286"/>
        <end position="304"/>
    </location>
</feature>
<feature type="transmembrane region" description="Helical" evidence="5">
    <location>
        <begin position="21"/>
        <end position="44"/>
    </location>
</feature>
<feature type="transmembrane region" description="Helical" evidence="5">
    <location>
        <begin position="85"/>
        <end position="104"/>
    </location>
</feature>
<feature type="transmembrane region" description="Helical" evidence="5">
    <location>
        <begin position="50"/>
        <end position="73"/>
    </location>
</feature>
<sequence>MSVASTTPSSPALLALRSPGVARLLGLSMLARAPETVLALLFLLRTRDLGGSYALAGAVSGSAGLGMAFGAPVLGRAIDRVGQPVVLVLSVAIASATMLGAALLPDATPAWALLPFALAAGATQPPVAPCVRAMFGRIVRDPGVRHAALAVEATVQELTFMLGPLLFVSLIAAHDPALGLGVAALVLAVATVVFAAGRESRAMPATGVRRTAGAGPLRRPPIRALLAISFGLGTMFGATELAITASAEEAGSPGAVGLLLAAYCVGSLIAGLATAHRGPWGSPERALLWLVLACTVGHGLLALAPGLWSLGLLLVLAAAAIAPLFTVVYSLCGQLAGEGTVTEAFTWLGSGLFAGTAAGAAVAGLLVAAAGPPAAYLAAAVAVGLAGLYVLPRRAALRPAG</sequence>
<evidence type="ECO:0000256" key="5">
    <source>
        <dbReference type="SAM" id="Phobius"/>
    </source>
</evidence>
<evidence type="ECO:0000256" key="4">
    <source>
        <dbReference type="ARBA" id="ARBA00023136"/>
    </source>
</evidence>
<dbReference type="PRINTS" id="PR01035">
    <property type="entry name" value="TCRTETA"/>
</dbReference>
<proteinExistence type="predicted"/>
<reference evidence="6" key="1">
    <citation type="submission" date="2020-05" db="EMBL/GenBank/DDBJ databases">
        <authorList>
            <person name="Chiriac C."/>
            <person name="Salcher M."/>
            <person name="Ghai R."/>
            <person name="Kavagutti S V."/>
        </authorList>
    </citation>
    <scope>NUCLEOTIDE SEQUENCE</scope>
</reference>
<evidence type="ECO:0000256" key="2">
    <source>
        <dbReference type="ARBA" id="ARBA00022692"/>
    </source>
</evidence>
<keyword evidence="4 5" id="KW-0472">Membrane</keyword>
<dbReference type="InterPro" id="IPR036259">
    <property type="entry name" value="MFS_trans_sf"/>
</dbReference>
<dbReference type="SUPFAM" id="SSF103473">
    <property type="entry name" value="MFS general substrate transporter"/>
    <property type="match status" value="1"/>
</dbReference>
<keyword evidence="2 5" id="KW-0812">Transmembrane</keyword>
<evidence type="ECO:0000313" key="6">
    <source>
        <dbReference type="EMBL" id="CAB4939910.1"/>
    </source>
</evidence>
<dbReference type="InterPro" id="IPR011701">
    <property type="entry name" value="MFS"/>
</dbReference>
<feature type="transmembrane region" description="Helical" evidence="5">
    <location>
        <begin position="344"/>
        <end position="368"/>
    </location>
</feature>
<protein>
    <submittedName>
        <fullName evidence="6">Unannotated protein</fullName>
    </submittedName>
</protein>
<dbReference type="EMBL" id="CAFBMK010000234">
    <property type="protein sequence ID" value="CAB4939910.1"/>
    <property type="molecule type" value="Genomic_DNA"/>
</dbReference>
<organism evidence="6">
    <name type="scientific">freshwater metagenome</name>
    <dbReference type="NCBI Taxonomy" id="449393"/>
    <lineage>
        <taxon>unclassified sequences</taxon>
        <taxon>metagenomes</taxon>
        <taxon>ecological metagenomes</taxon>
    </lineage>
</organism>
<feature type="transmembrane region" description="Helical" evidence="5">
    <location>
        <begin position="374"/>
        <end position="391"/>
    </location>
</feature>
<feature type="transmembrane region" description="Helical" evidence="5">
    <location>
        <begin position="255"/>
        <end position="274"/>
    </location>
</feature>
<dbReference type="PANTHER" id="PTHR23542">
    <property type="match status" value="1"/>
</dbReference>
<name>A0A6J7J9V8_9ZZZZ</name>
<dbReference type="Pfam" id="PF07690">
    <property type="entry name" value="MFS_1"/>
    <property type="match status" value="1"/>
</dbReference>
<dbReference type="GO" id="GO:0022857">
    <property type="term" value="F:transmembrane transporter activity"/>
    <property type="evidence" value="ECO:0007669"/>
    <property type="project" value="InterPro"/>
</dbReference>
<dbReference type="AlphaFoldDB" id="A0A6J7J9V8"/>
<feature type="transmembrane region" description="Helical" evidence="5">
    <location>
        <begin position="310"/>
        <end position="332"/>
    </location>
</feature>
<feature type="transmembrane region" description="Helical" evidence="5">
    <location>
        <begin position="177"/>
        <end position="196"/>
    </location>
</feature>
<evidence type="ECO:0000256" key="3">
    <source>
        <dbReference type="ARBA" id="ARBA00022989"/>
    </source>
</evidence>